<accession>A0A1G6J3Q8</accession>
<dbReference type="AlphaFoldDB" id="A0A1G6J3Q8"/>
<dbReference type="EMBL" id="FMZO01000001">
    <property type="protein sequence ID" value="SDC13243.1"/>
    <property type="molecule type" value="Genomic_DNA"/>
</dbReference>
<sequence length="241" mass="25316">MKTIPHFLLLLGFVCLAGCSKDDPKKEDNSPAKYDKSSLGSYSGVLIGSTGYITIELKPAGASATIVFDDVTYLLTATAPIQPGTKVTGYTLQKDGVKIVMDVNADGSVPQVAVTIPGHEVTAVVFKVTSTNLVEKYTGSFSNTNSGTPQYNNSGTLNFVISGNSVTLLSKCITGDCDDHTVATMTGKIIRNGDAFTINFDNCNNAETICSLPFTKTAAGYRAVVVIAAGVQLAVEVKKVL</sequence>
<proteinExistence type="predicted"/>
<dbReference type="STRING" id="1285928.SAMN04487894_101408"/>
<organism evidence="2 3">
    <name type="scientific">Niabella drilacis (strain DSM 25811 / CCM 8410 / CCUG 62505 / LMG 26954 / E90)</name>
    <dbReference type="NCBI Taxonomy" id="1285928"/>
    <lineage>
        <taxon>Bacteria</taxon>
        <taxon>Pseudomonadati</taxon>
        <taxon>Bacteroidota</taxon>
        <taxon>Chitinophagia</taxon>
        <taxon>Chitinophagales</taxon>
        <taxon>Chitinophagaceae</taxon>
        <taxon>Niabella</taxon>
    </lineage>
</organism>
<dbReference type="OrthoDB" id="792635at2"/>
<evidence type="ECO:0000313" key="3">
    <source>
        <dbReference type="Proteomes" id="UP000198757"/>
    </source>
</evidence>
<feature type="signal peptide" evidence="1">
    <location>
        <begin position="1"/>
        <end position="17"/>
    </location>
</feature>
<reference evidence="3" key="1">
    <citation type="submission" date="2016-10" db="EMBL/GenBank/DDBJ databases">
        <authorList>
            <person name="Varghese N."/>
            <person name="Submissions S."/>
        </authorList>
    </citation>
    <scope>NUCLEOTIDE SEQUENCE [LARGE SCALE GENOMIC DNA]</scope>
    <source>
        <strain evidence="3">DSM 25811 / CCM 8410 / LMG 26954 / E90</strain>
    </source>
</reference>
<name>A0A1G6J3Q8_NIADE</name>
<dbReference type="RefSeq" id="WP_090388343.1">
    <property type="nucleotide sequence ID" value="NZ_FMZO01000001.1"/>
</dbReference>
<keyword evidence="1" id="KW-0732">Signal</keyword>
<gene>
    <name evidence="2" type="ORF">SAMN04487894_101408</name>
</gene>
<dbReference type="Proteomes" id="UP000198757">
    <property type="component" value="Unassembled WGS sequence"/>
</dbReference>
<keyword evidence="3" id="KW-1185">Reference proteome</keyword>
<evidence type="ECO:0008006" key="4">
    <source>
        <dbReference type="Google" id="ProtNLM"/>
    </source>
</evidence>
<feature type="chain" id="PRO_5011643262" description="Lipocalin-like domain-containing protein" evidence="1">
    <location>
        <begin position="18"/>
        <end position="241"/>
    </location>
</feature>
<protein>
    <recommendedName>
        <fullName evidence="4">Lipocalin-like domain-containing protein</fullName>
    </recommendedName>
</protein>
<evidence type="ECO:0000313" key="2">
    <source>
        <dbReference type="EMBL" id="SDC13243.1"/>
    </source>
</evidence>
<evidence type="ECO:0000256" key="1">
    <source>
        <dbReference type="SAM" id="SignalP"/>
    </source>
</evidence>